<name>A0AAY4AIJ0_9TELE</name>
<organism evidence="3 4">
    <name type="scientific">Denticeps clupeoides</name>
    <name type="common">denticle herring</name>
    <dbReference type="NCBI Taxonomy" id="299321"/>
    <lineage>
        <taxon>Eukaryota</taxon>
        <taxon>Metazoa</taxon>
        <taxon>Chordata</taxon>
        <taxon>Craniata</taxon>
        <taxon>Vertebrata</taxon>
        <taxon>Euteleostomi</taxon>
        <taxon>Actinopterygii</taxon>
        <taxon>Neopterygii</taxon>
        <taxon>Teleostei</taxon>
        <taxon>Clupei</taxon>
        <taxon>Clupeiformes</taxon>
        <taxon>Denticipitoidei</taxon>
        <taxon>Denticipitidae</taxon>
        <taxon>Denticeps</taxon>
    </lineage>
</organism>
<dbReference type="SUPFAM" id="SSF54098">
    <property type="entry name" value="Prion-like"/>
    <property type="match status" value="1"/>
</dbReference>
<evidence type="ECO:0000256" key="2">
    <source>
        <dbReference type="SAM" id="SignalP"/>
    </source>
</evidence>
<feature type="signal peptide" evidence="2">
    <location>
        <begin position="1"/>
        <end position="25"/>
    </location>
</feature>
<protein>
    <recommendedName>
        <fullName evidence="5">Prion protein</fullName>
    </recommendedName>
</protein>
<feature type="compositionally biased region" description="Gly residues" evidence="1">
    <location>
        <begin position="106"/>
        <end position="115"/>
    </location>
</feature>
<dbReference type="Proteomes" id="UP000694580">
    <property type="component" value="Chromosome 3"/>
</dbReference>
<feature type="region of interest" description="Disordered" evidence="1">
    <location>
        <begin position="256"/>
        <end position="280"/>
    </location>
</feature>
<feature type="compositionally biased region" description="Polar residues" evidence="1">
    <location>
        <begin position="333"/>
        <end position="345"/>
    </location>
</feature>
<dbReference type="GO" id="GO:0016020">
    <property type="term" value="C:membrane"/>
    <property type="evidence" value="ECO:0007669"/>
    <property type="project" value="InterPro"/>
</dbReference>
<evidence type="ECO:0000256" key="1">
    <source>
        <dbReference type="SAM" id="MobiDB-lite"/>
    </source>
</evidence>
<evidence type="ECO:0000313" key="4">
    <source>
        <dbReference type="Proteomes" id="UP000694580"/>
    </source>
</evidence>
<dbReference type="InterPro" id="IPR036924">
    <property type="entry name" value="Prion/Doppel_b-ribbon_dom_sf"/>
</dbReference>
<reference evidence="3" key="2">
    <citation type="submission" date="2025-08" db="UniProtKB">
        <authorList>
            <consortium name="Ensembl"/>
        </authorList>
    </citation>
    <scope>IDENTIFICATION</scope>
</reference>
<dbReference type="GeneTree" id="ENSGT00530000064873"/>
<reference evidence="3" key="3">
    <citation type="submission" date="2025-09" db="UniProtKB">
        <authorList>
            <consortium name="Ensembl"/>
        </authorList>
    </citation>
    <scope>IDENTIFICATION</scope>
</reference>
<feature type="region of interest" description="Disordered" evidence="1">
    <location>
        <begin position="106"/>
        <end position="132"/>
    </location>
</feature>
<feature type="compositionally biased region" description="Low complexity" evidence="1">
    <location>
        <begin position="116"/>
        <end position="125"/>
    </location>
</feature>
<accession>A0AAY4AIJ0</accession>
<keyword evidence="4" id="KW-1185">Reference proteome</keyword>
<dbReference type="GO" id="GO:0051260">
    <property type="term" value="P:protein homooligomerization"/>
    <property type="evidence" value="ECO:0007669"/>
    <property type="project" value="InterPro"/>
</dbReference>
<reference evidence="3 4" key="1">
    <citation type="submission" date="2020-06" db="EMBL/GenBank/DDBJ databases">
        <authorList>
            <consortium name="Wellcome Sanger Institute Data Sharing"/>
        </authorList>
    </citation>
    <scope>NUCLEOTIDE SEQUENCE [LARGE SCALE GENOMIC DNA]</scope>
</reference>
<evidence type="ECO:0008006" key="5">
    <source>
        <dbReference type="Google" id="ProtNLM"/>
    </source>
</evidence>
<dbReference type="Ensembl" id="ENSDCDT00010009126.1">
    <property type="protein sequence ID" value="ENSDCDP00010008689.1"/>
    <property type="gene ID" value="ENSDCDG00010003899.1"/>
</dbReference>
<feature type="region of interest" description="Disordered" evidence="1">
    <location>
        <begin position="26"/>
        <end position="87"/>
    </location>
</feature>
<proteinExistence type="predicted"/>
<sequence>MGQLCQLAVLYLIFTAVLLPDHILSSKIGKGSSSKTKSSSKGTSTSSKTPNYPRQPVYPNQQNPARGGTGTSYGGNTNMNPGAGGYPQGGNYPGAGGYPNQQYPGRGGYYPGAGGYPNQQNPGQQYPGGGYNPGYPAGGQGWGQAGGYGGGYGGGYPNWNPNNKVLSPHYGGGFGHGGYGQMGGSPFSNHVKNMGYAPSVKSKGFAKKAMLAAGVGAVAGMAVGYGLGRIPRPHFSFRNPQEEYYYNNYMYQRHGSGSTTNNEGGQEYKFNPPPKSDKSFQSYEKYMDSCMKRSDLLDKQGRSVAMSGLQSDQPQEADAESKMPRATPDLPDSSPQKTATGQELTVSPEVPKKDLGPAGIRNKEEEEEDTVSIEEIGYPALIEQLKARRCVELYMAYSEKYAQKQTGDNPSSRSGPSEHPVVRMLTVIIPLLSILLVQ</sequence>
<feature type="compositionally biased region" description="Low complexity" evidence="1">
    <location>
        <begin position="26"/>
        <end position="49"/>
    </location>
</feature>
<dbReference type="AlphaFoldDB" id="A0AAY4AIJ0"/>
<gene>
    <name evidence="3" type="primary">prnpb</name>
</gene>
<dbReference type="Gene3D" id="1.10.790.10">
    <property type="entry name" value="Prion/Doppel protein, beta-ribbon domain"/>
    <property type="match status" value="1"/>
</dbReference>
<feature type="chain" id="PRO_5044303167" description="Prion protein" evidence="2">
    <location>
        <begin position="26"/>
        <end position="438"/>
    </location>
</feature>
<keyword evidence="2" id="KW-0732">Signal</keyword>
<feature type="region of interest" description="Disordered" evidence="1">
    <location>
        <begin position="304"/>
        <end position="371"/>
    </location>
</feature>
<evidence type="ECO:0000313" key="3">
    <source>
        <dbReference type="Ensembl" id="ENSDCDP00010008689.1"/>
    </source>
</evidence>